<sequence length="231" mass="25222">MVLILPDVLTGSALARAQALLAQAPWADGKRTAGSQSAPVKNNQQLPEDSPAAAELREIVLEALATHAGFFAAALPKRIYPPLFNRYGGSSNAFGDHIDNAMRMLRHGPHRGTQVRTDLSATLFLAEPADYDGGDLVIEEPGGATRRIKLAAGHMVLYPGTRVHRVEPVTRGARLASFFWIESMVRGEEQRALLHDLDQRVTALRERLGDTPELVGLTGTYHNLLRMWGDS</sequence>
<gene>
    <name evidence="9" type="ORF">EV670_1519</name>
</gene>
<dbReference type="EMBL" id="SHKP01000005">
    <property type="protein sequence ID" value="RZU00806.1"/>
    <property type="molecule type" value="Genomic_DNA"/>
</dbReference>
<comment type="caution">
    <text evidence="9">The sequence shown here is derived from an EMBL/GenBank/DDBJ whole genome shotgun (WGS) entry which is preliminary data.</text>
</comment>
<dbReference type="InterPro" id="IPR023550">
    <property type="entry name" value="PKHD_hydroxylase"/>
</dbReference>
<keyword evidence="6 7" id="KW-0408">Iron</keyword>
<reference evidence="9 10" key="1">
    <citation type="submission" date="2019-02" db="EMBL/GenBank/DDBJ databases">
        <title>Genomic Encyclopedia of Type Strains, Phase IV (KMG-IV): sequencing the most valuable type-strain genomes for metagenomic binning, comparative biology and taxonomic classification.</title>
        <authorList>
            <person name="Goeker M."/>
        </authorList>
    </citation>
    <scope>NUCLEOTIDE SEQUENCE [LARGE SCALE GENOMIC DNA]</scope>
    <source>
        <strain evidence="9 10">DSM 19570</strain>
    </source>
</reference>
<keyword evidence="5 7" id="KW-0560">Oxidoreductase</keyword>
<dbReference type="InterPro" id="IPR005123">
    <property type="entry name" value="Oxoglu/Fe-dep_dioxygenase_dom"/>
</dbReference>
<evidence type="ECO:0000256" key="7">
    <source>
        <dbReference type="HAMAP-Rule" id="MF_00657"/>
    </source>
</evidence>
<dbReference type="GO" id="GO:0006879">
    <property type="term" value="P:intracellular iron ion homeostasis"/>
    <property type="evidence" value="ECO:0007669"/>
    <property type="project" value="TreeGrafter"/>
</dbReference>
<dbReference type="InterPro" id="IPR044862">
    <property type="entry name" value="Pro_4_hyd_alph_FE2OG_OXY"/>
</dbReference>
<keyword evidence="2 7" id="KW-0479">Metal-binding</keyword>
<protein>
    <submittedName>
        <fullName evidence="9">PKHD-type hydroxylase</fullName>
    </submittedName>
</protein>
<evidence type="ECO:0000259" key="8">
    <source>
        <dbReference type="PROSITE" id="PS51471"/>
    </source>
</evidence>
<organism evidence="9 10">
    <name type="scientific">Rivibacter subsaxonicus</name>
    <dbReference type="NCBI Taxonomy" id="457575"/>
    <lineage>
        <taxon>Bacteria</taxon>
        <taxon>Pseudomonadati</taxon>
        <taxon>Pseudomonadota</taxon>
        <taxon>Betaproteobacteria</taxon>
        <taxon>Burkholderiales</taxon>
        <taxon>Rivibacter</taxon>
    </lineage>
</organism>
<feature type="binding site" evidence="7">
    <location>
        <position position="174"/>
    </location>
    <ligand>
        <name>2-oxoglutarate</name>
        <dbReference type="ChEBI" id="CHEBI:16810"/>
    </ligand>
</feature>
<dbReference type="GO" id="GO:0031418">
    <property type="term" value="F:L-ascorbic acid binding"/>
    <property type="evidence" value="ECO:0007669"/>
    <property type="project" value="UniProtKB-KW"/>
</dbReference>
<dbReference type="RefSeq" id="WP_130431242.1">
    <property type="nucleotide sequence ID" value="NZ_SHKP01000005.1"/>
</dbReference>
<accession>A0A4V2FU67</accession>
<dbReference type="PROSITE" id="PS51471">
    <property type="entry name" value="FE2OG_OXY"/>
    <property type="match status" value="1"/>
</dbReference>
<evidence type="ECO:0000256" key="5">
    <source>
        <dbReference type="ARBA" id="ARBA00023002"/>
    </source>
</evidence>
<dbReference type="GO" id="GO:0005506">
    <property type="term" value="F:iron ion binding"/>
    <property type="evidence" value="ECO:0007669"/>
    <property type="project" value="UniProtKB-UniRule"/>
</dbReference>
<dbReference type="GO" id="GO:0006974">
    <property type="term" value="P:DNA damage response"/>
    <property type="evidence" value="ECO:0007669"/>
    <property type="project" value="TreeGrafter"/>
</dbReference>
<feature type="domain" description="Fe2OG dioxygenase" evidence="8">
    <location>
        <begin position="78"/>
        <end position="183"/>
    </location>
</feature>
<dbReference type="HAMAP" id="MF_00657">
    <property type="entry name" value="Hydroxyl_YbiX"/>
    <property type="match status" value="1"/>
</dbReference>
<dbReference type="InterPro" id="IPR006620">
    <property type="entry name" value="Pro_4_hyd_alph"/>
</dbReference>
<dbReference type="Pfam" id="PF13640">
    <property type="entry name" value="2OG-FeII_Oxy_3"/>
    <property type="match status" value="1"/>
</dbReference>
<comment type="cofactor">
    <cofactor evidence="7">
        <name>Fe(2+)</name>
        <dbReference type="ChEBI" id="CHEBI:29033"/>
    </cofactor>
    <text evidence="7">Binds 1 Fe(2+) ion per subunit.</text>
</comment>
<keyword evidence="3 7" id="KW-0847">Vitamin C</keyword>
<dbReference type="GO" id="GO:0016706">
    <property type="term" value="F:2-oxoglutarate-dependent dioxygenase activity"/>
    <property type="evidence" value="ECO:0007669"/>
    <property type="project" value="UniProtKB-UniRule"/>
</dbReference>
<keyword evidence="10" id="KW-1185">Reference proteome</keyword>
<evidence type="ECO:0000256" key="3">
    <source>
        <dbReference type="ARBA" id="ARBA00022896"/>
    </source>
</evidence>
<dbReference type="Gene3D" id="4.10.860.20">
    <property type="entry name" value="Rabenosyn, Rab binding domain"/>
    <property type="match status" value="1"/>
</dbReference>
<dbReference type="InterPro" id="IPR041097">
    <property type="entry name" value="PKHD_C"/>
</dbReference>
<dbReference type="OrthoDB" id="9812472at2"/>
<dbReference type="AlphaFoldDB" id="A0A4V2FU67"/>
<dbReference type="PANTHER" id="PTHR41536:SF1">
    <property type="entry name" value="PKHD-TYPE HYDROXYLASE YBIX"/>
    <property type="match status" value="1"/>
</dbReference>
<feature type="binding site" evidence="7">
    <location>
        <position position="97"/>
    </location>
    <ligand>
        <name>Fe cation</name>
        <dbReference type="ChEBI" id="CHEBI:24875"/>
    </ligand>
</feature>
<name>A0A4V2FU67_9BURK</name>
<dbReference type="NCBIfam" id="NF003974">
    <property type="entry name" value="PRK05467.1-3"/>
    <property type="match status" value="1"/>
</dbReference>
<dbReference type="NCBIfam" id="NF003975">
    <property type="entry name" value="PRK05467.1-4"/>
    <property type="match status" value="1"/>
</dbReference>
<evidence type="ECO:0000256" key="6">
    <source>
        <dbReference type="ARBA" id="ARBA00023004"/>
    </source>
</evidence>
<dbReference type="Pfam" id="PF18331">
    <property type="entry name" value="PKHD_C"/>
    <property type="match status" value="1"/>
</dbReference>
<evidence type="ECO:0000256" key="1">
    <source>
        <dbReference type="ARBA" id="ARBA00001961"/>
    </source>
</evidence>
<comment type="cofactor">
    <cofactor evidence="1 7">
        <name>L-ascorbate</name>
        <dbReference type="ChEBI" id="CHEBI:38290"/>
    </cofactor>
</comment>
<feature type="binding site" evidence="7">
    <location>
        <position position="99"/>
    </location>
    <ligand>
        <name>Fe cation</name>
        <dbReference type="ChEBI" id="CHEBI:24875"/>
    </ligand>
</feature>
<dbReference type="Gene3D" id="2.60.120.620">
    <property type="entry name" value="q2cbj1_9rhob like domain"/>
    <property type="match status" value="1"/>
</dbReference>
<dbReference type="PANTHER" id="PTHR41536">
    <property type="entry name" value="PKHD-TYPE HYDROXYLASE YBIX"/>
    <property type="match status" value="1"/>
</dbReference>
<evidence type="ECO:0000256" key="4">
    <source>
        <dbReference type="ARBA" id="ARBA00022964"/>
    </source>
</evidence>
<evidence type="ECO:0000313" key="9">
    <source>
        <dbReference type="EMBL" id="RZU00806.1"/>
    </source>
</evidence>
<dbReference type="Proteomes" id="UP000293671">
    <property type="component" value="Unassembled WGS sequence"/>
</dbReference>
<evidence type="ECO:0000256" key="2">
    <source>
        <dbReference type="ARBA" id="ARBA00022723"/>
    </source>
</evidence>
<proteinExistence type="inferred from homology"/>
<feature type="binding site" evidence="7">
    <location>
        <position position="164"/>
    </location>
    <ligand>
        <name>Fe cation</name>
        <dbReference type="ChEBI" id="CHEBI:24875"/>
    </ligand>
</feature>
<dbReference type="SMART" id="SM00702">
    <property type="entry name" value="P4Hc"/>
    <property type="match status" value="1"/>
</dbReference>
<keyword evidence="4 7" id="KW-0223">Dioxygenase</keyword>
<evidence type="ECO:0000313" key="10">
    <source>
        <dbReference type="Proteomes" id="UP000293671"/>
    </source>
</evidence>